<evidence type="ECO:0000313" key="1">
    <source>
        <dbReference type="EMBL" id="KAK3076258.1"/>
    </source>
</evidence>
<dbReference type="Proteomes" id="UP001186974">
    <property type="component" value="Unassembled WGS sequence"/>
</dbReference>
<dbReference type="EMBL" id="JAWDJW010004177">
    <property type="protein sequence ID" value="KAK3076258.1"/>
    <property type="molecule type" value="Genomic_DNA"/>
</dbReference>
<protein>
    <submittedName>
        <fullName evidence="1">Uncharacterized protein</fullName>
    </submittedName>
</protein>
<reference evidence="1" key="1">
    <citation type="submission" date="2024-09" db="EMBL/GenBank/DDBJ databases">
        <title>Black Yeasts Isolated from many extreme environments.</title>
        <authorList>
            <person name="Coleine C."/>
            <person name="Stajich J.E."/>
            <person name="Selbmann L."/>
        </authorList>
    </citation>
    <scope>NUCLEOTIDE SEQUENCE</scope>
    <source>
        <strain evidence="1">CCFEE 5737</strain>
    </source>
</reference>
<keyword evidence="2" id="KW-1185">Reference proteome</keyword>
<proteinExistence type="predicted"/>
<sequence length="181" mass="18753">MANTTVNLSEKEMRLLALAWQCFDNNPKIDNKKLAKISGYTEGSAQVTLGKIKRKLAAAAADVTAEADNADDATNSVGSPAAAATATATPVKTPRKRAAPKSGGKGKGAGAGGEEGEGETPKKKQRATPAKKKAVQAEVEAEVGEEEEEDELAGEVKGEMAEGGFLDGVEDAAGIKYEDQY</sequence>
<evidence type="ECO:0000313" key="2">
    <source>
        <dbReference type="Proteomes" id="UP001186974"/>
    </source>
</evidence>
<gene>
    <name evidence="1" type="ORF">LTS18_013494</name>
</gene>
<name>A0ACC3DHX6_9PEZI</name>
<comment type="caution">
    <text evidence="1">The sequence shown here is derived from an EMBL/GenBank/DDBJ whole genome shotgun (WGS) entry which is preliminary data.</text>
</comment>
<organism evidence="1 2">
    <name type="scientific">Coniosporium uncinatum</name>
    <dbReference type="NCBI Taxonomy" id="93489"/>
    <lineage>
        <taxon>Eukaryota</taxon>
        <taxon>Fungi</taxon>
        <taxon>Dikarya</taxon>
        <taxon>Ascomycota</taxon>
        <taxon>Pezizomycotina</taxon>
        <taxon>Dothideomycetes</taxon>
        <taxon>Dothideomycetes incertae sedis</taxon>
        <taxon>Coniosporium</taxon>
    </lineage>
</organism>
<accession>A0ACC3DHX6</accession>